<dbReference type="InterPro" id="IPR050266">
    <property type="entry name" value="AB_hydrolase_sf"/>
</dbReference>
<dbReference type="PANTHER" id="PTHR43798">
    <property type="entry name" value="MONOACYLGLYCEROL LIPASE"/>
    <property type="match status" value="1"/>
</dbReference>
<dbReference type="SUPFAM" id="SSF53474">
    <property type="entry name" value="alpha/beta-Hydrolases"/>
    <property type="match status" value="1"/>
</dbReference>
<keyword evidence="3" id="KW-1185">Reference proteome</keyword>
<protein>
    <recommendedName>
        <fullName evidence="1">AB hydrolase-1 domain-containing protein</fullName>
    </recommendedName>
</protein>
<dbReference type="Pfam" id="PF12697">
    <property type="entry name" value="Abhydrolase_6"/>
    <property type="match status" value="1"/>
</dbReference>
<dbReference type="AlphaFoldDB" id="A0A9N9VWP4"/>
<evidence type="ECO:0000313" key="2">
    <source>
        <dbReference type="EMBL" id="CAH0034514.1"/>
    </source>
</evidence>
<dbReference type="Gene3D" id="3.40.50.1820">
    <property type="entry name" value="alpha/beta hydrolase"/>
    <property type="match status" value="1"/>
</dbReference>
<dbReference type="InterPro" id="IPR000073">
    <property type="entry name" value="AB_hydrolase_1"/>
</dbReference>
<reference evidence="2" key="1">
    <citation type="submission" date="2021-10" db="EMBL/GenBank/DDBJ databases">
        <authorList>
            <person name="Piombo E."/>
        </authorList>
    </citation>
    <scope>NUCLEOTIDE SEQUENCE</scope>
</reference>
<evidence type="ECO:0000313" key="3">
    <source>
        <dbReference type="Proteomes" id="UP000696573"/>
    </source>
</evidence>
<gene>
    <name evidence="2" type="ORF">CRHIZ90672A_00009307</name>
</gene>
<evidence type="ECO:0000259" key="1">
    <source>
        <dbReference type="Pfam" id="PF12697"/>
    </source>
</evidence>
<dbReference type="OrthoDB" id="408373at2759"/>
<feature type="domain" description="AB hydrolase-1" evidence="1">
    <location>
        <begin position="33"/>
        <end position="279"/>
    </location>
</feature>
<comment type="caution">
    <text evidence="2">The sequence shown here is derived from an EMBL/GenBank/DDBJ whole genome shotgun (WGS) entry which is preliminary data.</text>
</comment>
<dbReference type="GO" id="GO:0046464">
    <property type="term" value="P:acylglycerol catabolic process"/>
    <property type="evidence" value="ECO:0007669"/>
    <property type="project" value="TreeGrafter"/>
</dbReference>
<name>A0A9N9VWP4_9HYPO</name>
<dbReference type="GO" id="GO:0047372">
    <property type="term" value="F:monoacylglycerol lipase activity"/>
    <property type="evidence" value="ECO:0007669"/>
    <property type="project" value="TreeGrafter"/>
</dbReference>
<proteinExistence type="predicted"/>
<dbReference type="Proteomes" id="UP000696573">
    <property type="component" value="Unassembled WGS sequence"/>
</dbReference>
<accession>A0A9N9VWP4</accession>
<dbReference type="PRINTS" id="PR00412">
    <property type="entry name" value="EPOXHYDRLASE"/>
</dbReference>
<dbReference type="PANTHER" id="PTHR43798:SF33">
    <property type="entry name" value="HYDROLASE, PUTATIVE (AFU_ORTHOLOGUE AFUA_2G14860)-RELATED"/>
    <property type="match status" value="1"/>
</dbReference>
<dbReference type="InterPro" id="IPR000639">
    <property type="entry name" value="Epox_hydrolase-like"/>
</dbReference>
<dbReference type="GO" id="GO:0016020">
    <property type="term" value="C:membrane"/>
    <property type="evidence" value="ECO:0007669"/>
    <property type="project" value="TreeGrafter"/>
</dbReference>
<sequence>MMSAKDWIAECETLVSRRNHRLAYRRRGDGPTVLLLHGFPTWSYDYASVATDLARDHEVITLDFLGYGASDKPNPYQYSVDESADSVEDLLGHLSRPSVYLVMHDYGGIVGQELIDRHQKDKLPFGISGTTVLNCGIVYSAYRPTLLQRVLNMPVVGKFVAGRITAAQVRARLDGIMGREKLNDEEFANLWHGMSLKDGHTLAHLLIGYNNERAVHHMRWEAALSGWNGPLQLIWGLDDPVSGKHVLEQAKKGLPGASIVELEGVGHFPQLEAPKEVAGAIREAVGRQSHDNTQI</sequence>
<dbReference type="InterPro" id="IPR029058">
    <property type="entry name" value="AB_hydrolase_fold"/>
</dbReference>
<dbReference type="EMBL" id="CABFNQ020000750">
    <property type="protein sequence ID" value="CAH0034514.1"/>
    <property type="molecule type" value="Genomic_DNA"/>
</dbReference>
<organism evidence="2 3">
    <name type="scientific">Clonostachys rhizophaga</name>
    <dbReference type="NCBI Taxonomy" id="160324"/>
    <lineage>
        <taxon>Eukaryota</taxon>
        <taxon>Fungi</taxon>
        <taxon>Dikarya</taxon>
        <taxon>Ascomycota</taxon>
        <taxon>Pezizomycotina</taxon>
        <taxon>Sordariomycetes</taxon>
        <taxon>Hypocreomycetidae</taxon>
        <taxon>Hypocreales</taxon>
        <taxon>Bionectriaceae</taxon>
        <taxon>Clonostachys</taxon>
    </lineage>
</organism>